<dbReference type="OrthoDB" id="300486at2759"/>
<keyword evidence="1" id="KW-0472">Membrane</keyword>
<dbReference type="Proteomes" id="UP000689195">
    <property type="component" value="Unassembled WGS sequence"/>
</dbReference>
<feature type="transmembrane region" description="Helical" evidence="1">
    <location>
        <begin position="347"/>
        <end position="369"/>
    </location>
</feature>
<dbReference type="AlphaFoldDB" id="A0A8S1WZA3"/>
<dbReference type="EMBL" id="CAJJDO010000107">
    <property type="protein sequence ID" value="CAD8194702.1"/>
    <property type="molecule type" value="Genomic_DNA"/>
</dbReference>
<keyword evidence="3" id="KW-1185">Reference proteome</keyword>
<accession>A0A8S1WZA3</accession>
<evidence type="ECO:0000256" key="1">
    <source>
        <dbReference type="SAM" id="Phobius"/>
    </source>
</evidence>
<keyword evidence="1" id="KW-0812">Transmembrane</keyword>
<gene>
    <name evidence="2" type="ORF">PPENT_87.1.T1070119</name>
</gene>
<feature type="transmembrane region" description="Helical" evidence="1">
    <location>
        <begin position="389"/>
        <end position="421"/>
    </location>
</feature>
<evidence type="ECO:0000313" key="2">
    <source>
        <dbReference type="EMBL" id="CAD8194702.1"/>
    </source>
</evidence>
<organism evidence="2 3">
    <name type="scientific">Paramecium pentaurelia</name>
    <dbReference type="NCBI Taxonomy" id="43138"/>
    <lineage>
        <taxon>Eukaryota</taxon>
        <taxon>Sar</taxon>
        <taxon>Alveolata</taxon>
        <taxon>Ciliophora</taxon>
        <taxon>Intramacronucleata</taxon>
        <taxon>Oligohymenophorea</taxon>
        <taxon>Peniculida</taxon>
        <taxon>Parameciidae</taxon>
        <taxon>Paramecium</taxon>
    </lineage>
</organism>
<proteinExistence type="predicted"/>
<keyword evidence="1" id="KW-1133">Transmembrane helix</keyword>
<name>A0A8S1WZA3_9CILI</name>
<comment type="caution">
    <text evidence="2">The sequence shown here is derived from an EMBL/GenBank/DDBJ whole genome shotgun (WGS) entry which is preliminary data.</text>
</comment>
<sequence length="433" mass="51239">MDQDFNLLQTQRFQQQSEFKQHCYQCYLCNGITDELFAIQCVEIVIQVCLNCHNVINNNDNDKQLLGVCWHLPITDIPYCSKVLFKLDSQAKFYNLKIKECMICCIQKICCKVCMNEHYFCIDCTDTYIQQYYSQSYRIPCPEQLCNQELNHYLIAQFISLAQVKYWKIINSDLFCIKKSCCSQLQINPYLKLQPLNLIKMNENVMQCLSCKTKICNTCHTQVKGSLHKHKLYCNQLAINQFQIYCQNNLVLKCPKCRVLCQPRSCLNQQNHIQETKIQQCQICNTEFCILCKSAHIVLFPQMNQYYFNKQYLSYCQTCKSIVYSKKNKCKIFTKKLIKKCFYIPKFFRILCKILIIIIWLPGFQFMQVSKMVGDYVDNKINEIDKDKAPYFFCCCGPIIAFSIICSIFILYAILFIPLFIRNCYRKINDQRL</sequence>
<evidence type="ECO:0000313" key="3">
    <source>
        <dbReference type="Proteomes" id="UP000689195"/>
    </source>
</evidence>
<reference evidence="2" key="1">
    <citation type="submission" date="2021-01" db="EMBL/GenBank/DDBJ databases">
        <authorList>
            <consortium name="Genoscope - CEA"/>
            <person name="William W."/>
        </authorList>
    </citation>
    <scope>NUCLEOTIDE SEQUENCE</scope>
</reference>
<protein>
    <submittedName>
        <fullName evidence="2">Uncharacterized protein</fullName>
    </submittedName>
</protein>